<feature type="transmembrane region" description="Helical" evidence="1">
    <location>
        <begin position="26"/>
        <end position="46"/>
    </location>
</feature>
<accession>A0A1H2VPL9</accession>
<evidence type="ECO:0000256" key="1">
    <source>
        <dbReference type="SAM" id="Phobius"/>
    </source>
</evidence>
<evidence type="ECO:0000313" key="3">
    <source>
        <dbReference type="Proteomes" id="UP000183400"/>
    </source>
</evidence>
<keyword evidence="1" id="KW-1133">Transmembrane helix</keyword>
<keyword evidence="1" id="KW-0812">Transmembrane</keyword>
<reference evidence="3" key="1">
    <citation type="submission" date="2016-10" db="EMBL/GenBank/DDBJ databases">
        <authorList>
            <person name="Varghese N."/>
            <person name="Submissions S."/>
        </authorList>
    </citation>
    <scope>NUCLEOTIDE SEQUENCE [LARGE SCALE GENOMIC DNA]</scope>
    <source>
        <strain evidence="3">DSM 27839</strain>
    </source>
</reference>
<dbReference type="Proteomes" id="UP000183400">
    <property type="component" value="Unassembled WGS sequence"/>
</dbReference>
<sequence length="78" mass="8867">MCGRNQDCDHVSERVCRQLQPAVYEFVWGVMNLAKTLVFSFSALFIRGGHRVFFPLIKDKEYSRLAGLHGGSNRPDGH</sequence>
<evidence type="ECO:0000313" key="2">
    <source>
        <dbReference type="EMBL" id="SDW70342.1"/>
    </source>
</evidence>
<name>A0A1H2VPL9_9RHOB</name>
<keyword evidence="1" id="KW-0472">Membrane</keyword>
<dbReference type="EMBL" id="FNNP01000001">
    <property type="protein sequence ID" value="SDW70342.1"/>
    <property type="molecule type" value="Genomic_DNA"/>
</dbReference>
<organism evidence="2 3">
    <name type="scientific">Ruegeria halocynthiae</name>
    <dbReference type="NCBI Taxonomy" id="985054"/>
    <lineage>
        <taxon>Bacteria</taxon>
        <taxon>Pseudomonadati</taxon>
        <taxon>Pseudomonadota</taxon>
        <taxon>Alphaproteobacteria</taxon>
        <taxon>Rhodobacterales</taxon>
        <taxon>Roseobacteraceae</taxon>
        <taxon>Ruegeria</taxon>
    </lineage>
</organism>
<keyword evidence="3" id="KW-1185">Reference proteome</keyword>
<proteinExistence type="predicted"/>
<dbReference type="STRING" id="985054.SAMN05444358_1011545"/>
<protein>
    <submittedName>
        <fullName evidence="2">Uncharacterized protein</fullName>
    </submittedName>
</protein>
<gene>
    <name evidence="2" type="ORF">SAMN05444358_1011545</name>
</gene>
<dbReference type="AlphaFoldDB" id="A0A1H2VPL9"/>